<name>A0A929QS21_ABIDE</name>
<evidence type="ECO:0000313" key="1">
    <source>
        <dbReference type="EMBL" id="MBF0934054.1"/>
    </source>
</evidence>
<reference evidence="1" key="1">
    <citation type="submission" date="2020-04" db="EMBL/GenBank/DDBJ databases">
        <title>Deep metagenomics examines the oral microbiome during advanced dental caries in children, revealing novel taxa and co-occurrences with host molecules.</title>
        <authorList>
            <person name="Baker J.L."/>
            <person name="Morton J.T."/>
            <person name="Dinis M."/>
            <person name="Alvarez R."/>
            <person name="Tran N.C."/>
            <person name="Knight R."/>
            <person name="Edlund A."/>
        </authorList>
    </citation>
    <scope>NUCLEOTIDE SEQUENCE</scope>
    <source>
        <strain evidence="1">JCVI_23_bin.16</strain>
    </source>
</reference>
<gene>
    <name evidence="1" type="ORF">HXK00_00240</name>
</gene>
<protein>
    <submittedName>
        <fullName evidence="1">Uncharacterized protein</fullName>
    </submittedName>
</protein>
<dbReference type="Proteomes" id="UP000757900">
    <property type="component" value="Unassembled WGS sequence"/>
</dbReference>
<dbReference type="AlphaFoldDB" id="A0A929QS21"/>
<accession>A0A929QS21</accession>
<sequence length="102" mass="12175">MNISANNANKIEEKFFETFCEGMDNSEPTQSPENMFDDFVYFAEEYFPFENKWEHDEQTELLMFMANILLKTRDHMEQFLDQLTIDCNVDALIDFCESFIID</sequence>
<evidence type="ECO:0000313" key="2">
    <source>
        <dbReference type="Proteomes" id="UP000757900"/>
    </source>
</evidence>
<comment type="caution">
    <text evidence="1">The sequence shown here is derived from an EMBL/GenBank/DDBJ whole genome shotgun (WGS) entry which is preliminary data.</text>
</comment>
<proteinExistence type="predicted"/>
<dbReference type="EMBL" id="JABZFV010000001">
    <property type="protein sequence ID" value="MBF0934054.1"/>
    <property type="molecule type" value="Genomic_DNA"/>
</dbReference>
<organism evidence="1 2">
    <name type="scientific">Abiotrophia defectiva</name>
    <name type="common">Streptococcus defectivus</name>
    <dbReference type="NCBI Taxonomy" id="46125"/>
    <lineage>
        <taxon>Bacteria</taxon>
        <taxon>Bacillati</taxon>
        <taxon>Bacillota</taxon>
        <taxon>Bacilli</taxon>
        <taxon>Lactobacillales</taxon>
        <taxon>Aerococcaceae</taxon>
        <taxon>Abiotrophia</taxon>
    </lineage>
</organism>